<sequence length="151" mass="18098">MIVQKVMNISNEEFFEYIMENLHKELQRIVSKDLRVEDVKEGYTFTRHFKRGKQEFEVKSEIRVLDIPNSYMLVMETNGTEQIISHIIRKIDDDHIEDTYEEDIISNRFLVKLNKSMRSKATKKKMIQTLDLLEQEIINRRNPETTEESND</sequence>
<dbReference type="RefSeq" id="WP_307405324.1">
    <property type="nucleotide sequence ID" value="NZ_JAUSUR010000001.1"/>
</dbReference>
<accession>A0ABU0DZF2</accession>
<organism evidence="1 2">
    <name type="scientific">Breznakia pachnodae</name>
    <dbReference type="NCBI Taxonomy" id="265178"/>
    <lineage>
        <taxon>Bacteria</taxon>
        <taxon>Bacillati</taxon>
        <taxon>Bacillota</taxon>
        <taxon>Erysipelotrichia</taxon>
        <taxon>Erysipelotrichales</taxon>
        <taxon>Erysipelotrichaceae</taxon>
        <taxon>Breznakia</taxon>
    </lineage>
</organism>
<protein>
    <recommendedName>
        <fullName evidence="3">DUF3284 domain-containing protein</fullName>
    </recommendedName>
</protein>
<keyword evidence="2" id="KW-1185">Reference proteome</keyword>
<reference evidence="1 2" key="1">
    <citation type="submission" date="2023-07" db="EMBL/GenBank/DDBJ databases">
        <title>Genomic Encyclopedia of Type Strains, Phase IV (KMG-IV): sequencing the most valuable type-strain genomes for metagenomic binning, comparative biology and taxonomic classification.</title>
        <authorList>
            <person name="Goeker M."/>
        </authorList>
    </citation>
    <scope>NUCLEOTIDE SEQUENCE [LARGE SCALE GENOMIC DNA]</scope>
    <source>
        <strain evidence="1 2">DSM 16784</strain>
    </source>
</reference>
<gene>
    <name evidence="1" type="ORF">J2S15_000589</name>
</gene>
<dbReference type="Pfam" id="PF11687">
    <property type="entry name" value="DUF3284"/>
    <property type="match status" value="1"/>
</dbReference>
<dbReference type="Proteomes" id="UP001230220">
    <property type="component" value="Unassembled WGS sequence"/>
</dbReference>
<proteinExistence type="predicted"/>
<evidence type="ECO:0008006" key="3">
    <source>
        <dbReference type="Google" id="ProtNLM"/>
    </source>
</evidence>
<comment type="caution">
    <text evidence="1">The sequence shown here is derived from an EMBL/GenBank/DDBJ whole genome shotgun (WGS) entry which is preliminary data.</text>
</comment>
<dbReference type="InterPro" id="IPR021701">
    <property type="entry name" value="DUF3284"/>
</dbReference>
<dbReference type="EMBL" id="JAUSUR010000001">
    <property type="protein sequence ID" value="MDQ0359858.1"/>
    <property type="molecule type" value="Genomic_DNA"/>
</dbReference>
<name>A0ABU0DZF2_9FIRM</name>
<evidence type="ECO:0000313" key="1">
    <source>
        <dbReference type="EMBL" id="MDQ0359858.1"/>
    </source>
</evidence>
<evidence type="ECO:0000313" key="2">
    <source>
        <dbReference type="Proteomes" id="UP001230220"/>
    </source>
</evidence>